<sequence>MTTQWSLPGPRHWRRCASRENWSAFNASTSDNQTRSRRKKAFPRAMGMDFSGAVICGADVTRLKLIHRPALQAMSRTVAPFHRPASGPGHRRSNCVT</sequence>
<accession>A0ABX6HAQ2</accession>
<evidence type="ECO:0000313" key="3">
    <source>
        <dbReference type="Proteomes" id="UP000464644"/>
    </source>
</evidence>
<dbReference type="EMBL" id="CP047265">
    <property type="protein sequence ID" value="QHF02666.1"/>
    <property type="molecule type" value="Genomic_DNA"/>
</dbReference>
<evidence type="ECO:0000313" key="2">
    <source>
        <dbReference type="EMBL" id="QHF02666.1"/>
    </source>
</evidence>
<gene>
    <name evidence="2" type="ORF">N015_09695</name>
</gene>
<protein>
    <submittedName>
        <fullName evidence="2">Uncharacterized protein</fullName>
    </submittedName>
</protein>
<keyword evidence="3" id="KW-1185">Reference proteome</keyword>
<organism evidence="2 3">
    <name type="scientific">Pseudomonas asturiensis</name>
    <dbReference type="NCBI Taxonomy" id="1190415"/>
    <lineage>
        <taxon>Bacteria</taxon>
        <taxon>Pseudomonadati</taxon>
        <taxon>Pseudomonadota</taxon>
        <taxon>Gammaproteobacteria</taxon>
        <taxon>Pseudomonadales</taxon>
        <taxon>Pseudomonadaceae</taxon>
        <taxon>Pseudomonas</taxon>
    </lineage>
</organism>
<feature type="region of interest" description="Disordered" evidence="1">
    <location>
        <begin position="77"/>
        <end position="97"/>
    </location>
</feature>
<evidence type="ECO:0000256" key="1">
    <source>
        <dbReference type="SAM" id="MobiDB-lite"/>
    </source>
</evidence>
<reference evidence="2 3" key="1">
    <citation type="journal article" date="2014" name="Genome Announc.">
        <title>Draft Genome Sequences of a Phylogenetically Diverse Suite of Pseudomonas syringae Strains from Multiple Source Populations.</title>
        <authorList>
            <person name="Baltrus D.A."/>
            <person name="Yourstone S."/>
            <person name="Lind A."/>
            <person name="Guilbaud C."/>
            <person name="Sands D.C."/>
            <person name="Jones C.D."/>
            <person name="Morris C.E."/>
            <person name="Dangl J.L."/>
        </authorList>
    </citation>
    <scope>NUCLEOTIDE SEQUENCE [LARGE SCALE GENOMIC DNA]</scope>
    <source>
        <strain evidence="2 3">CC1524</strain>
    </source>
</reference>
<proteinExistence type="predicted"/>
<name>A0ABX6HAQ2_9PSED</name>
<dbReference type="Proteomes" id="UP000464644">
    <property type="component" value="Chromosome"/>
</dbReference>